<keyword evidence="1" id="KW-1133">Transmembrane helix</keyword>
<protein>
    <submittedName>
        <fullName evidence="2">Uncharacterized protein</fullName>
    </submittedName>
</protein>
<reference evidence="3" key="1">
    <citation type="journal article" date="2016" name="Environ. Microbiol.">
        <title>The complete genome of a viable archaeum isolated from 123-million-year-old rock salt.</title>
        <authorList>
            <person name="Jaakkola S.T."/>
            <person name="Pfeiffer F."/>
            <person name="Ravantti J.J."/>
            <person name="Guo Q."/>
            <person name="Liu Y."/>
            <person name="Chen X."/>
            <person name="Ma H."/>
            <person name="Yang C."/>
            <person name="Oksanen H.M."/>
            <person name="Bamford D.H."/>
        </authorList>
    </citation>
    <scope>NUCLEOTIDE SEQUENCE</scope>
    <source>
        <strain evidence="3">JI20-1</strain>
        <plasmid evidence="3">Plasmid pSTJ003</plasmid>
    </source>
</reference>
<dbReference type="AlphaFoldDB" id="A0A0U5HC93"/>
<dbReference type="RefSeq" id="WP_059059194.1">
    <property type="nucleotide sequence ID" value="NZ_LN831305.1"/>
</dbReference>
<keyword evidence="3" id="KW-1185">Reference proteome</keyword>
<keyword evidence="1" id="KW-0472">Membrane</keyword>
<dbReference type="KEGG" id="hhb:Hhub_6112"/>
<keyword evidence="1" id="KW-0812">Transmembrane</keyword>
<evidence type="ECO:0000313" key="3">
    <source>
        <dbReference type="Proteomes" id="UP000066737"/>
    </source>
</evidence>
<evidence type="ECO:0000313" key="2">
    <source>
        <dbReference type="EMBL" id="CQH65388.1"/>
    </source>
</evidence>
<proteinExistence type="predicted"/>
<dbReference type="Proteomes" id="UP000066737">
    <property type="component" value="Plasmid pSTJ003"/>
</dbReference>
<gene>
    <name evidence="2" type="ORF">HHUB_6112</name>
</gene>
<name>A0A0U5HC93_9EURY</name>
<dbReference type="GeneID" id="26660884"/>
<accession>A0A0U5HC93</accession>
<dbReference type="EMBL" id="LN831305">
    <property type="protein sequence ID" value="CQH65388.1"/>
    <property type="molecule type" value="Genomic_DNA"/>
</dbReference>
<organism evidence="2 3">
    <name type="scientific">Halobacterium hubeiense</name>
    <dbReference type="NCBI Taxonomy" id="1407499"/>
    <lineage>
        <taxon>Archaea</taxon>
        <taxon>Methanobacteriati</taxon>
        <taxon>Methanobacteriota</taxon>
        <taxon>Stenosarchaea group</taxon>
        <taxon>Halobacteria</taxon>
        <taxon>Halobacteriales</taxon>
        <taxon>Halobacteriaceae</taxon>
        <taxon>Halobacterium</taxon>
    </lineage>
</organism>
<feature type="transmembrane region" description="Helical" evidence="1">
    <location>
        <begin position="39"/>
        <end position="61"/>
    </location>
</feature>
<geneLocation type="plasmid" evidence="3">
    <name>pSTJ003</name>
</geneLocation>
<evidence type="ECO:0000256" key="1">
    <source>
        <dbReference type="SAM" id="Phobius"/>
    </source>
</evidence>
<sequence length="70" mass="7456">MVTEKRVVKSISSAVVGFLVLQGIWPVLPKTGVFSGVTWVFPAVAAVAIGLVVVGPGRVVWDTLTGNYWE</sequence>